<keyword evidence="2" id="KW-1185">Reference proteome</keyword>
<dbReference type="AlphaFoldDB" id="A0A448KAC8"/>
<dbReference type="KEGG" id="asla:NCTC11923_00477"/>
<protein>
    <submittedName>
        <fullName evidence="1">Uncharacterized protein</fullName>
    </submittedName>
</protein>
<evidence type="ECO:0000313" key="1">
    <source>
        <dbReference type="EMBL" id="VEG73863.1"/>
    </source>
</evidence>
<sequence length="64" mass="7258">MQDSRYSQLIQAADLIAYGAFHKHAQDYPGVWVGIRPVPGAIRAYMKTCSHWVPNSENGIIWLE</sequence>
<gene>
    <name evidence="1" type="ORF">NCTC11923_00477</name>
</gene>
<evidence type="ECO:0000313" key="2">
    <source>
        <dbReference type="Proteomes" id="UP000276899"/>
    </source>
</evidence>
<dbReference type="Proteomes" id="UP000276899">
    <property type="component" value="Chromosome"/>
</dbReference>
<accession>A0A448KAC8</accession>
<dbReference type="EMBL" id="LR134363">
    <property type="protein sequence ID" value="VEG73863.1"/>
    <property type="molecule type" value="Genomic_DNA"/>
</dbReference>
<name>A0A448KAC8_9ACTO</name>
<organism evidence="1 2">
    <name type="scientific">Actinomyces slackii</name>
    <dbReference type="NCBI Taxonomy" id="52774"/>
    <lineage>
        <taxon>Bacteria</taxon>
        <taxon>Bacillati</taxon>
        <taxon>Actinomycetota</taxon>
        <taxon>Actinomycetes</taxon>
        <taxon>Actinomycetales</taxon>
        <taxon>Actinomycetaceae</taxon>
        <taxon>Actinomyces</taxon>
    </lineage>
</organism>
<proteinExistence type="predicted"/>
<reference evidence="1 2" key="1">
    <citation type="submission" date="2018-12" db="EMBL/GenBank/DDBJ databases">
        <authorList>
            <consortium name="Pathogen Informatics"/>
        </authorList>
    </citation>
    <scope>NUCLEOTIDE SEQUENCE [LARGE SCALE GENOMIC DNA]</scope>
    <source>
        <strain evidence="1 2">NCTC11923</strain>
    </source>
</reference>